<dbReference type="PANTHER" id="PTHR38011">
    <property type="entry name" value="DIHYDROFOLATE REDUCTASE FAMILY PROTEIN (AFU_ORTHOLOGUE AFUA_8G06820)"/>
    <property type="match status" value="1"/>
</dbReference>
<dbReference type="Pfam" id="PF00383">
    <property type="entry name" value="dCMP_cyt_deam_1"/>
    <property type="match status" value="1"/>
</dbReference>
<feature type="binding site" evidence="15">
    <location>
        <position position="174"/>
    </location>
    <ligand>
        <name>NADP(+)</name>
        <dbReference type="ChEBI" id="CHEBI:58349"/>
    </ligand>
</feature>
<sequence>MSFTAQDSSYMARAIQLAPRGWFTTRTNPRVGCVLVKDNIIIGEGWHEKPGFAHAEINALNHAGESAKGATAYVTLEPCAHHGKTGPCAEALVEAGVARVVAAMLDPNPLVAGKGMKILEKAGIKTEYGLMQAQAETLNPGFIKRMTKGLPRVIAKVGMSLDGRTAMAIGESQWITGASARRDVQRLRAESGAIITGSGTVVIDNPSMNVREQAFTANPHFTQPVRVIIDSQNIVEPDAKIFSHEGHCWLVSGHLSEKGYPANVEQKTVALLPGKDEVSHQKVDLKALLIMLAEAGINDVLIEAGSGLVGAFVAQELVDELVVYMAPKLMGSAARPMFQLPLETMQQNIELTLNDIRQIGNDLRLNYYFKKA</sequence>
<comment type="cofactor">
    <cofactor evidence="13 16">
        <name>Zn(2+)</name>
        <dbReference type="ChEBI" id="CHEBI:29105"/>
    </cofactor>
    <text evidence="13 16">Binds 1 zinc ion.</text>
</comment>
<name>C7R8M8_KANKD</name>
<dbReference type="InterPro" id="IPR011549">
    <property type="entry name" value="RibD_C"/>
</dbReference>
<evidence type="ECO:0000256" key="5">
    <source>
        <dbReference type="ARBA" id="ARBA00007417"/>
    </source>
</evidence>
<feature type="binding site" evidence="15">
    <location>
        <position position="188"/>
    </location>
    <ligand>
        <name>substrate</name>
    </ligand>
</feature>
<evidence type="ECO:0000256" key="9">
    <source>
        <dbReference type="ARBA" id="ARBA00022833"/>
    </source>
</evidence>
<proteinExistence type="inferred from homology"/>
<feature type="binding site" evidence="15">
    <location>
        <begin position="305"/>
        <end position="311"/>
    </location>
    <ligand>
        <name>NADP(+)</name>
        <dbReference type="ChEBI" id="CHEBI:58349"/>
    </ligand>
</feature>
<dbReference type="EC" id="3.5.4.26" evidence="13"/>
<feature type="binding site" evidence="15">
    <location>
        <position position="303"/>
    </location>
    <ligand>
        <name>substrate</name>
    </ligand>
</feature>
<feature type="binding site" evidence="15">
    <location>
        <position position="204"/>
    </location>
    <ligand>
        <name>NADP(+)</name>
        <dbReference type="ChEBI" id="CHEBI:58349"/>
    </ligand>
</feature>
<dbReference type="InParanoid" id="C7R8M8"/>
<dbReference type="HOGENOM" id="CLU_036590_1_2_6"/>
<evidence type="ECO:0000256" key="3">
    <source>
        <dbReference type="ARBA" id="ARBA00004910"/>
    </source>
</evidence>
<accession>C7R8M8</accession>
<evidence type="ECO:0000259" key="17">
    <source>
        <dbReference type="PROSITE" id="PS51747"/>
    </source>
</evidence>
<feature type="binding site" evidence="15">
    <location>
        <position position="172"/>
    </location>
    <ligand>
        <name>substrate</name>
    </ligand>
</feature>
<dbReference type="AlphaFoldDB" id="C7R8M8"/>
<feature type="binding site" evidence="16">
    <location>
        <position position="79"/>
    </location>
    <ligand>
        <name>Zn(2+)</name>
        <dbReference type="ChEBI" id="CHEBI:29105"/>
        <note>catalytic</note>
    </ligand>
</feature>
<dbReference type="EMBL" id="CP001707">
    <property type="protein sequence ID" value="ACV25891.1"/>
    <property type="molecule type" value="Genomic_DNA"/>
</dbReference>
<dbReference type="NCBIfam" id="TIGR00326">
    <property type="entry name" value="eubact_ribD"/>
    <property type="match status" value="1"/>
</dbReference>
<dbReference type="CDD" id="cd01284">
    <property type="entry name" value="Riboflavin_deaminase-reductase"/>
    <property type="match status" value="1"/>
</dbReference>
<evidence type="ECO:0000256" key="8">
    <source>
        <dbReference type="ARBA" id="ARBA00022801"/>
    </source>
</evidence>
<comment type="similarity">
    <text evidence="5 13">In the C-terminal section; belongs to the HTP reductase family.</text>
</comment>
<gene>
    <name evidence="18" type="ordered locus">Kkor_0471</name>
</gene>
<keyword evidence="19" id="KW-1185">Reference proteome</keyword>
<dbReference type="Pfam" id="PF01872">
    <property type="entry name" value="RibD_C"/>
    <property type="match status" value="1"/>
</dbReference>
<dbReference type="EC" id="1.1.1.193" evidence="13"/>
<dbReference type="STRING" id="523791.Kkor_0471"/>
<organism evidence="18 19">
    <name type="scientific">Kangiella koreensis (strain DSM 16069 / JCM 12317 / KCTC 12182 / SW-125)</name>
    <dbReference type="NCBI Taxonomy" id="523791"/>
    <lineage>
        <taxon>Bacteria</taxon>
        <taxon>Pseudomonadati</taxon>
        <taxon>Pseudomonadota</taxon>
        <taxon>Gammaproteobacteria</taxon>
        <taxon>Kangiellales</taxon>
        <taxon>Kangiellaceae</taxon>
        <taxon>Kangiella</taxon>
    </lineage>
</organism>
<protein>
    <recommendedName>
        <fullName evidence="13">Riboflavin biosynthesis protein RibD</fullName>
    </recommendedName>
    <domain>
        <recommendedName>
            <fullName evidence="13">Diaminohydroxyphosphoribosylaminopyrimidine deaminase</fullName>
            <shortName evidence="13">DRAP deaminase</shortName>
            <ecNumber evidence="13">3.5.4.26</ecNumber>
        </recommendedName>
        <alternativeName>
            <fullName evidence="13">Riboflavin-specific deaminase</fullName>
        </alternativeName>
    </domain>
    <domain>
        <recommendedName>
            <fullName evidence="13">5-amino-6-(5-phosphoribosylamino)uracil reductase</fullName>
            <ecNumber evidence="13">1.1.1.193</ecNumber>
        </recommendedName>
        <alternativeName>
            <fullName evidence="13">HTP reductase</fullName>
        </alternativeName>
    </domain>
</protein>
<dbReference type="InterPro" id="IPR004794">
    <property type="entry name" value="Eubact_RibD"/>
</dbReference>
<evidence type="ECO:0000256" key="2">
    <source>
        <dbReference type="ARBA" id="ARBA00004882"/>
    </source>
</evidence>
<dbReference type="GO" id="GO:0008835">
    <property type="term" value="F:diaminohydroxyphosphoribosylaminopyrimidine deaminase activity"/>
    <property type="evidence" value="ECO:0007669"/>
    <property type="project" value="UniProtKB-EC"/>
</dbReference>
<dbReference type="PROSITE" id="PS00903">
    <property type="entry name" value="CYT_DCMP_DEAMINASES_1"/>
    <property type="match status" value="1"/>
</dbReference>
<dbReference type="InterPro" id="IPR024072">
    <property type="entry name" value="DHFR-like_dom_sf"/>
</dbReference>
<dbReference type="Gene3D" id="3.40.140.10">
    <property type="entry name" value="Cytidine Deaminase, domain 2"/>
    <property type="match status" value="1"/>
</dbReference>
<comment type="similarity">
    <text evidence="4 13">In the N-terminal section; belongs to the cytidine and deoxycytidylate deaminase family.</text>
</comment>
<feature type="binding site" evidence="15">
    <location>
        <position position="158"/>
    </location>
    <ligand>
        <name>NADP(+)</name>
        <dbReference type="ChEBI" id="CHEBI:58349"/>
    </ligand>
</feature>
<feature type="binding site" evidence="16">
    <location>
        <position position="88"/>
    </location>
    <ligand>
        <name>Zn(2+)</name>
        <dbReference type="ChEBI" id="CHEBI:29105"/>
        <note>catalytic</note>
    </ligand>
</feature>
<feature type="domain" description="CMP/dCMP-type deaminase" evidence="17">
    <location>
        <begin position="5"/>
        <end position="127"/>
    </location>
</feature>
<dbReference type="FunCoup" id="C7R8M8">
    <property type="interactions" value="485"/>
</dbReference>
<dbReference type="RefSeq" id="WP_012800405.1">
    <property type="nucleotide sequence ID" value="NC_013166.1"/>
</dbReference>
<dbReference type="PROSITE" id="PS51747">
    <property type="entry name" value="CYT_DCMP_DEAMINASES_2"/>
    <property type="match status" value="1"/>
</dbReference>
<dbReference type="eggNOG" id="COG0117">
    <property type="taxonomic scope" value="Bacteria"/>
</dbReference>
<feature type="binding site" evidence="15">
    <location>
        <position position="231"/>
    </location>
    <ligand>
        <name>NADP(+)</name>
        <dbReference type="ChEBI" id="CHEBI:58349"/>
    </ligand>
</feature>
<dbReference type="GO" id="GO:0050661">
    <property type="term" value="F:NADP binding"/>
    <property type="evidence" value="ECO:0007669"/>
    <property type="project" value="InterPro"/>
</dbReference>
<dbReference type="KEGG" id="kko:Kkor_0471"/>
<comment type="catalytic activity">
    <reaction evidence="13">
        <text>2,5-diamino-6-hydroxy-4-(5-phosphoribosylamino)-pyrimidine + H2O + H(+) = 5-amino-6-(5-phospho-D-ribosylamino)uracil + NH4(+)</text>
        <dbReference type="Rhea" id="RHEA:21868"/>
        <dbReference type="ChEBI" id="CHEBI:15377"/>
        <dbReference type="ChEBI" id="CHEBI:15378"/>
        <dbReference type="ChEBI" id="CHEBI:28938"/>
        <dbReference type="ChEBI" id="CHEBI:58453"/>
        <dbReference type="ChEBI" id="CHEBI:58614"/>
        <dbReference type="EC" id="3.5.4.26"/>
    </reaction>
</comment>
<reference evidence="18 19" key="1">
    <citation type="journal article" date="2009" name="Stand. Genomic Sci.">
        <title>Complete genome sequence of Kangiella koreensis type strain (SW-125).</title>
        <authorList>
            <person name="Han C."/>
            <person name="Sikorski J."/>
            <person name="Lapidus A."/>
            <person name="Nolan M."/>
            <person name="Glavina Del Rio T."/>
            <person name="Tice H."/>
            <person name="Cheng J.F."/>
            <person name="Lucas S."/>
            <person name="Chen F."/>
            <person name="Copeland A."/>
            <person name="Ivanova N."/>
            <person name="Mavromatis K."/>
            <person name="Ovchinnikova G."/>
            <person name="Pati A."/>
            <person name="Bruce D."/>
            <person name="Goodwin L."/>
            <person name="Pitluck S."/>
            <person name="Chen A."/>
            <person name="Palaniappan K."/>
            <person name="Land M."/>
            <person name="Hauser L."/>
            <person name="Chang Y.J."/>
            <person name="Jeffries C.D."/>
            <person name="Chain P."/>
            <person name="Saunders E."/>
            <person name="Brettin T."/>
            <person name="Goker M."/>
            <person name="Tindall B.J."/>
            <person name="Bristow J."/>
            <person name="Eisen J.A."/>
            <person name="Markowitz V."/>
            <person name="Hugenholtz P."/>
            <person name="Kyrpides N.C."/>
            <person name="Klenk H.P."/>
            <person name="Detter J.C."/>
        </authorList>
    </citation>
    <scope>NUCLEOTIDE SEQUENCE [LARGE SCALE GENOMIC DNA]</scope>
    <source>
        <strain evidence="19">DSM 16069 / KCTC 12182 / SW-125</strain>
    </source>
</reference>
<comment type="function">
    <text evidence="1 13">Converts 2,5-diamino-6-(ribosylamino)-4(3h)-pyrimidinone 5'-phosphate into 5-amino-6-(ribosylamino)-2,4(1h,3h)-pyrimidinedione 5'-phosphate.</text>
</comment>
<dbReference type="Gene3D" id="3.40.430.10">
    <property type="entry name" value="Dihydrofolate Reductase, subunit A"/>
    <property type="match status" value="1"/>
</dbReference>
<evidence type="ECO:0000256" key="12">
    <source>
        <dbReference type="ARBA" id="ARBA00023268"/>
    </source>
</evidence>
<dbReference type="InterPro" id="IPR050765">
    <property type="entry name" value="Riboflavin_Biosynth_HTPR"/>
</dbReference>
<evidence type="ECO:0000313" key="18">
    <source>
        <dbReference type="EMBL" id="ACV25891.1"/>
    </source>
</evidence>
<dbReference type="GO" id="GO:0008270">
    <property type="term" value="F:zinc ion binding"/>
    <property type="evidence" value="ECO:0007669"/>
    <property type="project" value="InterPro"/>
</dbReference>
<dbReference type="SUPFAM" id="SSF53927">
    <property type="entry name" value="Cytidine deaminase-like"/>
    <property type="match status" value="1"/>
</dbReference>
<evidence type="ECO:0000256" key="15">
    <source>
        <dbReference type="PIRSR" id="PIRSR006769-2"/>
    </source>
</evidence>
<evidence type="ECO:0000256" key="1">
    <source>
        <dbReference type="ARBA" id="ARBA00002151"/>
    </source>
</evidence>
<dbReference type="PIRSF" id="PIRSF006769">
    <property type="entry name" value="RibD"/>
    <property type="match status" value="1"/>
</dbReference>
<evidence type="ECO:0000256" key="10">
    <source>
        <dbReference type="ARBA" id="ARBA00022857"/>
    </source>
</evidence>
<evidence type="ECO:0000256" key="14">
    <source>
        <dbReference type="PIRSR" id="PIRSR006769-1"/>
    </source>
</evidence>
<evidence type="ECO:0000256" key="16">
    <source>
        <dbReference type="PIRSR" id="PIRSR006769-3"/>
    </source>
</evidence>
<dbReference type="InterPro" id="IPR016192">
    <property type="entry name" value="APOBEC/CMP_deaminase_Zn-bd"/>
</dbReference>
<dbReference type="SUPFAM" id="SSF53597">
    <property type="entry name" value="Dihydrofolate reductase-like"/>
    <property type="match status" value="1"/>
</dbReference>
<keyword evidence="10 13" id="KW-0521">NADP</keyword>
<dbReference type="PANTHER" id="PTHR38011:SF7">
    <property type="entry name" value="2,5-DIAMINO-6-RIBOSYLAMINO-4(3H)-PYRIMIDINONE 5'-PHOSPHATE REDUCTASE"/>
    <property type="match status" value="1"/>
</dbReference>
<keyword evidence="11 13" id="KW-0560">Oxidoreductase</keyword>
<evidence type="ECO:0000313" key="19">
    <source>
        <dbReference type="Proteomes" id="UP000001231"/>
    </source>
</evidence>
<dbReference type="GO" id="GO:0008703">
    <property type="term" value="F:5-amino-6-(5-phosphoribosylamino)uracil reductase activity"/>
    <property type="evidence" value="ECO:0007669"/>
    <property type="project" value="UniProtKB-EC"/>
</dbReference>
<comment type="pathway">
    <text evidence="3 13">Cofactor biosynthesis; riboflavin biosynthesis; 5-amino-6-(D-ribitylamino)uracil from GTP: step 3/4.</text>
</comment>
<dbReference type="NCBIfam" id="TIGR00227">
    <property type="entry name" value="ribD_Cterm"/>
    <property type="match status" value="1"/>
</dbReference>
<dbReference type="UniPathway" id="UPA00275">
    <property type="reaction ID" value="UER00401"/>
</dbReference>
<dbReference type="InterPro" id="IPR002734">
    <property type="entry name" value="RibDG_C"/>
</dbReference>
<dbReference type="InterPro" id="IPR016193">
    <property type="entry name" value="Cytidine_deaminase-like"/>
</dbReference>
<dbReference type="Proteomes" id="UP000001231">
    <property type="component" value="Chromosome"/>
</dbReference>
<dbReference type="FunFam" id="3.40.140.10:FF:000025">
    <property type="entry name" value="Riboflavin biosynthesis protein RibD"/>
    <property type="match status" value="1"/>
</dbReference>
<dbReference type="eggNOG" id="COG1985">
    <property type="taxonomic scope" value="Bacteria"/>
</dbReference>
<evidence type="ECO:0000256" key="11">
    <source>
        <dbReference type="ARBA" id="ARBA00023002"/>
    </source>
</evidence>
<feature type="binding site" evidence="15">
    <location>
        <position position="200"/>
    </location>
    <ligand>
        <name>NADP(+)</name>
        <dbReference type="ChEBI" id="CHEBI:58349"/>
    </ligand>
</feature>
<comment type="catalytic activity">
    <reaction evidence="13">
        <text>5-amino-6-(5-phospho-D-ribitylamino)uracil + NADP(+) = 5-amino-6-(5-phospho-D-ribosylamino)uracil + NADPH + H(+)</text>
        <dbReference type="Rhea" id="RHEA:17845"/>
        <dbReference type="ChEBI" id="CHEBI:15378"/>
        <dbReference type="ChEBI" id="CHEBI:57783"/>
        <dbReference type="ChEBI" id="CHEBI:58349"/>
        <dbReference type="ChEBI" id="CHEBI:58421"/>
        <dbReference type="ChEBI" id="CHEBI:58453"/>
        <dbReference type="EC" id="1.1.1.193"/>
    </reaction>
</comment>
<evidence type="ECO:0000256" key="13">
    <source>
        <dbReference type="PIRNR" id="PIRNR006769"/>
    </source>
</evidence>
<feature type="active site" description="Proton donor" evidence="14">
    <location>
        <position position="56"/>
    </location>
</feature>
<dbReference type="GO" id="GO:0009231">
    <property type="term" value="P:riboflavin biosynthetic process"/>
    <property type="evidence" value="ECO:0007669"/>
    <property type="project" value="UniProtKB-UniPathway"/>
</dbReference>
<evidence type="ECO:0000256" key="7">
    <source>
        <dbReference type="ARBA" id="ARBA00022723"/>
    </source>
</evidence>
<keyword evidence="12" id="KW-0511">Multifunctional enzyme</keyword>
<keyword evidence="6 13" id="KW-0686">Riboflavin biosynthesis</keyword>
<keyword evidence="7 13" id="KW-0479">Metal-binding</keyword>
<dbReference type="InterPro" id="IPR002125">
    <property type="entry name" value="CMP_dCMP_dom"/>
</dbReference>
<evidence type="ECO:0000256" key="6">
    <source>
        <dbReference type="ARBA" id="ARBA00022619"/>
    </source>
</evidence>
<comment type="pathway">
    <text evidence="2 13">Cofactor biosynthesis; riboflavin biosynthesis; 5-amino-6-(D-ribitylamino)uracil from GTP: step 2/4.</text>
</comment>
<evidence type="ECO:0000256" key="4">
    <source>
        <dbReference type="ARBA" id="ARBA00005259"/>
    </source>
</evidence>
<feature type="binding site" evidence="15">
    <location>
        <position position="211"/>
    </location>
    <ligand>
        <name>substrate</name>
    </ligand>
</feature>
<feature type="binding site" evidence="16">
    <location>
        <position position="54"/>
    </location>
    <ligand>
        <name>Zn(2+)</name>
        <dbReference type="ChEBI" id="CHEBI:29105"/>
        <note>catalytic</note>
    </ligand>
</feature>
<keyword evidence="9 13" id="KW-0862">Zinc</keyword>
<keyword evidence="8 13" id="KW-0378">Hydrolase</keyword>